<sequence>MAACDRLLQHFDTLPKRSKVMFSDECTVYLSSSPRNVYFWSDANPHYVEEVQDHPASDELDSLNQQSYLQMLKTFFVPELEHSEIANEIYFQQNGAPAHHTHAVWNYLDHVVPNRWIGRSSPTLLWPARSPDLTI</sequence>
<comment type="caution">
    <text evidence="1">The sequence shown here is derived from an EMBL/GenBank/DDBJ whole genome shotgun (WGS) entry which is preliminary data.</text>
</comment>
<organism evidence="1 2">
    <name type="scientific">Dryococelus australis</name>
    <dbReference type="NCBI Taxonomy" id="614101"/>
    <lineage>
        <taxon>Eukaryota</taxon>
        <taxon>Metazoa</taxon>
        <taxon>Ecdysozoa</taxon>
        <taxon>Arthropoda</taxon>
        <taxon>Hexapoda</taxon>
        <taxon>Insecta</taxon>
        <taxon>Pterygota</taxon>
        <taxon>Neoptera</taxon>
        <taxon>Polyneoptera</taxon>
        <taxon>Phasmatodea</taxon>
        <taxon>Verophasmatodea</taxon>
        <taxon>Anareolatae</taxon>
        <taxon>Phasmatidae</taxon>
        <taxon>Eurycanthinae</taxon>
        <taxon>Dryococelus</taxon>
    </lineage>
</organism>
<dbReference type="EMBL" id="JARBHB010000011">
    <property type="protein sequence ID" value="KAJ8872902.1"/>
    <property type="molecule type" value="Genomic_DNA"/>
</dbReference>
<name>A0ABQ9GLL9_9NEOP</name>
<gene>
    <name evidence="1" type="ORF">PR048_026518</name>
</gene>
<dbReference type="Proteomes" id="UP001159363">
    <property type="component" value="Chromosome 10"/>
</dbReference>
<accession>A0ABQ9GLL9</accession>
<reference evidence="1 2" key="1">
    <citation type="submission" date="2023-02" db="EMBL/GenBank/DDBJ databases">
        <title>LHISI_Scaffold_Assembly.</title>
        <authorList>
            <person name="Stuart O.P."/>
            <person name="Cleave R."/>
            <person name="Magrath M.J.L."/>
            <person name="Mikheyev A.S."/>
        </authorList>
    </citation>
    <scope>NUCLEOTIDE SEQUENCE [LARGE SCALE GENOMIC DNA]</scope>
    <source>
        <strain evidence="1">Daus_M_001</strain>
        <tissue evidence="1">Leg muscle</tissue>
    </source>
</reference>
<dbReference type="PANTHER" id="PTHR47326:SF1">
    <property type="entry name" value="HTH PSQ-TYPE DOMAIN-CONTAINING PROTEIN"/>
    <property type="match status" value="1"/>
</dbReference>
<proteinExistence type="predicted"/>
<protein>
    <recommendedName>
        <fullName evidence="3">Transposase</fullName>
    </recommendedName>
</protein>
<evidence type="ECO:0000313" key="1">
    <source>
        <dbReference type="EMBL" id="KAJ8872902.1"/>
    </source>
</evidence>
<dbReference type="InterPro" id="IPR036397">
    <property type="entry name" value="RNaseH_sf"/>
</dbReference>
<evidence type="ECO:0000313" key="2">
    <source>
        <dbReference type="Proteomes" id="UP001159363"/>
    </source>
</evidence>
<evidence type="ECO:0008006" key="3">
    <source>
        <dbReference type="Google" id="ProtNLM"/>
    </source>
</evidence>
<keyword evidence="2" id="KW-1185">Reference proteome</keyword>
<dbReference type="Gene3D" id="3.30.420.10">
    <property type="entry name" value="Ribonuclease H-like superfamily/Ribonuclease H"/>
    <property type="match status" value="1"/>
</dbReference>
<dbReference type="PANTHER" id="PTHR47326">
    <property type="entry name" value="TRANSPOSABLE ELEMENT TC3 TRANSPOSASE-LIKE PROTEIN"/>
    <property type="match status" value="1"/>
</dbReference>